<gene>
    <name evidence="1" type="ORF">IAA19_04590</name>
</gene>
<dbReference type="InterPro" id="IPR008323">
    <property type="entry name" value="UCP033563"/>
</dbReference>
<dbReference type="PANTHER" id="PTHR36454">
    <property type="entry name" value="LMO2823 PROTEIN"/>
    <property type="match status" value="1"/>
</dbReference>
<dbReference type="PIRSF" id="PIRSF033563">
    <property type="entry name" value="UCP033563"/>
    <property type="match status" value="1"/>
</dbReference>
<organism evidence="1 2">
    <name type="scientific">Candidatus Olsenella pullistercoris</name>
    <dbReference type="NCBI Taxonomy" id="2838712"/>
    <lineage>
        <taxon>Bacteria</taxon>
        <taxon>Bacillati</taxon>
        <taxon>Actinomycetota</taxon>
        <taxon>Coriobacteriia</taxon>
        <taxon>Coriobacteriales</taxon>
        <taxon>Atopobiaceae</taxon>
        <taxon>Olsenella</taxon>
    </lineage>
</organism>
<proteinExistence type="predicted"/>
<dbReference type="EMBL" id="DXBM01000039">
    <property type="protein sequence ID" value="HIZ46279.1"/>
    <property type="molecule type" value="Genomic_DNA"/>
</dbReference>
<protein>
    <submittedName>
        <fullName evidence="1">DUF1015 family protein</fullName>
    </submittedName>
</protein>
<evidence type="ECO:0000313" key="1">
    <source>
        <dbReference type="EMBL" id="HIZ46279.1"/>
    </source>
</evidence>
<accession>A0A9D2EYL0</accession>
<comment type="caution">
    <text evidence="1">The sequence shown here is derived from an EMBL/GenBank/DDBJ whole genome shotgun (WGS) entry which is preliminary data.</text>
</comment>
<dbReference type="PANTHER" id="PTHR36454:SF1">
    <property type="entry name" value="DUF1015 DOMAIN-CONTAINING PROTEIN"/>
    <property type="match status" value="1"/>
</dbReference>
<dbReference type="Pfam" id="PF06245">
    <property type="entry name" value="DUF1015"/>
    <property type="match status" value="1"/>
</dbReference>
<reference evidence="1" key="1">
    <citation type="journal article" date="2021" name="PeerJ">
        <title>Extensive microbial diversity within the chicken gut microbiome revealed by metagenomics and culture.</title>
        <authorList>
            <person name="Gilroy R."/>
            <person name="Ravi A."/>
            <person name="Getino M."/>
            <person name="Pursley I."/>
            <person name="Horton D.L."/>
            <person name="Alikhan N.F."/>
            <person name="Baker D."/>
            <person name="Gharbi K."/>
            <person name="Hall N."/>
            <person name="Watson M."/>
            <person name="Adriaenssens E.M."/>
            <person name="Foster-Nyarko E."/>
            <person name="Jarju S."/>
            <person name="Secka A."/>
            <person name="Antonio M."/>
            <person name="Oren A."/>
            <person name="Chaudhuri R.R."/>
            <person name="La Ragione R."/>
            <person name="Hildebrand F."/>
            <person name="Pallen M.J."/>
        </authorList>
    </citation>
    <scope>NUCLEOTIDE SEQUENCE</scope>
    <source>
        <strain evidence="1">ChiHjej12B11-14209</strain>
    </source>
</reference>
<evidence type="ECO:0000313" key="2">
    <source>
        <dbReference type="Proteomes" id="UP000824062"/>
    </source>
</evidence>
<reference evidence="1" key="2">
    <citation type="submission" date="2021-04" db="EMBL/GenBank/DDBJ databases">
        <authorList>
            <person name="Gilroy R."/>
        </authorList>
    </citation>
    <scope>NUCLEOTIDE SEQUENCE</scope>
    <source>
        <strain evidence="1">ChiHjej12B11-14209</strain>
    </source>
</reference>
<dbReference type="AlphaFoldDB" id="A0A9D2EYL0"/>
<name>A0A9D2EYL0_9ACTN</name>
<sequence>MRAEPITCYRPRPDLASVVAAPPYDVFDRAGAAAYVAAHPQSFLAVDRPETGFAPEHDMYADDVYARAHDLLAARVNAGELLRDGTPCFYLYRQRTADHEQTGIVAAFSVDDYTNGVIRRHELTRRDKEDDRLRHIEATTCQTGPVFLAYRENPVLEALVEAAKTAEPLYDFRDEDRVRHTVWRVARPAAVESIRLMLEHVGCAYIVDGHHRAAAAARFCQRARTEEGADHTGDEAYNFFLGALFPASQLACAPYDRVVADAAGLSEGELVSALEAAGLSVGERRSEPVAPAERGRLGMYAFGAWRELSLPGERPDDVAASLDAALLQELVLGPVLGVCDPRDDARLSFVGGGDLAELERRAGEEGVAFSLFPTSVNELMAVADAGGLMPPKSTWFTPKLKSGLFVRRVCLRECLIDGARPRRREE</sequence>
<dbReference type="Proteomes" id="UP000824062">
    <property type="component" value="Unassembled WGS sequence"/>
</dbReference>